<dbReference type="Gene3D" id="2.40.320.10">
    <property type="entry name" value="Hypothetical Protein Pfu-838710-001"/>
    <property type="match status" value="1"/>
</dbReference>
<name>J5QYG0_TRIAS</name>
<evidence type="ECO:0000313" key="3">
    <source>
        <dbReference type="Proteomes" id="UP000002748"/>
    </source>
</evidence>
<protein>
    <recommendedName>
        <fullName evidence="4">CYTH domain-containing protein</fullName>
    </recommendedName>
</protein>
<evidence type="ECO:0000256" key="1">
    <source>
        <dbReference type="SAM" id="SignalP"/>
    </source>
</evidence>
<dbReference type="AlphaFoldDB" id="J5QYG0"/>
<dbReference type="VEuPathDB" id="FungiDB:A1Q1_01082"/>
<dbReference type="GeneID" id="25984596"/>
<evidence type="ECO:0008006" key="4">
    <source>
        <dbReference type="Google" id="ProtNLM"/>
    </source>
</evidence>
<dbReference type="HOGENOM" id="CLU_070859_0_0_1"/>
<gene>
    <name evidence="2" type="ORF">A1Q1_01082</name>
</gene>
<feature type="chain" id="PRO_5003784459" description="CYTH domain-containing protein" evidence="1">
    <location>
        <begin position="17"/>
        <end position="266"/>
    </location>
</feature>
<reference evidence="2 3" key="1">
    <citation type="journal article" date="2012" name="Eukaryot. Cell">
        <title>Draft genome sequence of CBS 2479, the standard type strain of Trichosporon asahii.</title>
        <authorList>
            <person name="Yang R.Y."/>
            <person name="Li H.T."/>
            <person name="Zhu H."/>
            <person name="Zhou G.P."/>
            <person name="Wang M."/>
            <person name="Wang L."/>
        </authorList>
    </citation>
    <scope>NUCLEOTIDE SEQUENCE [LARGE SCALE GENOMIC DNA]</scope>
    <source>
        <strain evidence="3">ATCC 90039 / CBS 2479 / JCM 2466 / KCTC 7840 / NCYC 2677 / UAMH 7654</strain>
    </source>
</reference>
<organism evidence="2 3">
    <name type="scientific">Trichosporon asahii var. asahii (strain ATCC 90039 / CBS 2479 / JCM 2466 / KCTC 7840 / NBRC 103889/ NCYC 2677 / UAMH 7654)</name>
    <name type="common">Yeast</name>
    <dbReference type="NCBI Taxonomy" id="1186058"/>
    <lineage>
        <taxon>Eukaryota</taxon>
        <taxon>Fungi</taxon>
        <taxon>Dikarya</taxon>
        <taxon>Basidiomycota</taxon>
        <taxon>Agaricomycotina</taxon>
        <taxon>Tremellomycetes</taxon>
        <taxon>Trichosporonales</taxon>
        <taxon>Trichosporonaceae</taxon>
        <taxon>Trichosporon</taxon>
    </lineage>
</organism>
<accession>J5QYG0</accession>
<dbReference type="EMBL" id="ALBS01000157">
    <property type="protein sequence ID" value="EJT49768.1"/>
    <property type="molecule type" value="Genomic_DNA"/>
</dbReference>
<dbReference type="Proteomes" id="UP000002748">
    <property type="component" value="Unassembled WGS sequence"/>
</dbReference>
<keyword evidence="1" id="KW-0732">Signal</keyword>
<evidence type="ECO:0000313" key="2">
    <source>
        <dbReference type="EMBL" id="EJT49768.1"/>
    </source>
</evidence>
<dbReference type="SUPFAM" id="SSF55154">
    <property type="entry name" value="CYTH-like phosphatases"/>
    <property type="match status" value="1"/>
</dbReference>
<comment type="caution">
    <text evidence="2">The sequence shown here is derived from an EMBL/GenBank/DDBJ whole genome shotgun (WGS) entry which is preliminary data.</text>
</comment>
<dbReference type="KEGG" id="tasa:A1Q1_01082"/>
<sequence length="266" mass="28815">MLRLLVAALLSVPALSAPVATPNFEVKLSLLPAALSSGKPSSELVSAFALESSSEERTYAYYDTDEKALNAAGWAVRLRHKEGKDLQLTYKKRYPVSDLSSALSQAKDEGFDSSDTNYEAQVDWSYGKQVLSFSNEKKTSSSGYSGTSLPDGGAGLQLLVDKIPGKLQDWHSKDWGKSTLKSSREHGPVTSSVWDGTFEGVEASVEVLPVKAASGSGTELYTEFSFKVNDEATAKSLRDKAIKLVEGKGWLDKDGDLKTSIVLDRY</sequence>
<dbReference type="RefSeq" id="XP_014180838.1">
    <property type="nucleotide sequence ID" value="XM_014325363.1"/>
</dbReference>
<proteinExistence type="predicted"/>
<dbReference type="InterPro" id="IPR033469">
    <property type="entry name" value="CYTH-like_dom_sf"/>
</dbReference>
<feature type="signal peptide" evidence="1">
    <location>
        <begin position="1"/>
        <end position="16"/>
    </location>
</feature>
<dbReference type="OrthoDB" id="4573177at2759"/>